<sequence>MWACAGVLSASVPRWEEFSRSVPERELGAVMQTLSTVFGQMAESVGLVMLEATGRSFRAATLHQHTNTQLHPLGAVALLQLAQGLMDAAAEVHLPPAYQPLPLQLILHCGPVSVAAGAASGEALRTAQDLLASAPPLNIVASTSLVACLTAAGMSHPLHALPTNVEEVLWVVE</sequence>
<feature type="non-terminal residue" evidence="1">
    <location>
        <position position="173"/>
    </location>
</feature>
<proteinExistence type="predicted"/>
<dbReference type="Proteomes" id="UP000815325">
    <property type="component" value="Unassembled WGS sequence"/>
</dbReference>
<dbReference type="EMBL" id="MU069633">
    <property type="protein sequence ID" value="KAF5837004.1"/>
    <property type="molecule type" value="Genomic_DNA"/>
</dbReference>
<gene>
    <name evidence="1" type="ORF">DUNSADRAFT_4977</name>
</gene>
<accession>A0ABQ7GQW9</accession>
<dbReference type="SUPFAM" id="SSF55073">
    <property type="entry name" value="Nucleotide cyclase"/>
    <property type="match status" value="1"/>
</dbReference>
<dbReference type="Gene3D" id="3.30.70.1230">
    <property type="entry name" value="Nucleotide cyclase"/>
    <property type="match status" value="1"/>
</dbReference>
<protein>
    <submittedName>
        <fullName evidence="1">Uncharacterized protein</fullName>
    </submittedName>
</protein>
<name>A0ABQ7GQW9_DUNSA</name>
<organism evidence="1 2">
    <name type="scientific">Dunaliella salina</name>
    <name type="common">Green alga</name>
    <name type="synonym">Protococcus salinus</name>
    <dbReference type="NCBI Taxonomy" id="3046"/>
    <lineage>
        <taxon>Eukaryota</taxon>
        <taxon>Viridiplantae</taxon>
        <taxon>Chlorophyta</taxon>
        <taxon>core chlorophytes</taxon>
        <taxon>Chlorophyceae</taxon>
        <taxon>CS clade</taxon>
        <taxon>Chlamydomonadales</taxon>
        <taxon>Dunaliellaceae</taxon>
        <taxon>Dunaliella</taxon>
    </lineage>
</organism>
<reference evidence="1" key="1">
    <citation type="submission" date="2017-08" db="EMBL/GenBank/DDBJ databases">
        <authorList>
            <person name="Polle J.E."/>
            <person name="Barry K."/>
            <person name="Cushman J."/>
            <person name="Schmutz J."/>
            <person name="Tran D."/>
            <person name="Hathwaick L.T."/>
            <person name="Yim W.C."/>
            <person name="Jenkins J."/>
            <person name="Mckie-Krisberg Z.M."/>
            <person name="Prochnik S."/>
            <person name="Lindquist E."/>
            <person name="Dockter R.B."/>
            <person name="Adam C."/>
            <person name="Molina H."/>
            <person name="Bunkerborg J."/>
            <person name="Jin E."/>
            <person name="Buchheim M."/>
            <person name="Magnuson J."/>
        </authorList>
    </citation>
    <scope>NUCLEOTIDE SEQUENCE</scope>
    <source>
        <strain evidence="1">CCAP 19/18</strain>
    </source>
</reference>
<evidence type="ECO:0000313" key="2">
    <source>
        <dbReference type="Proteomes" id="UP000815325"/>
    </source>
</evidence>
<evidence type="ECO:0000313" key="1">
    <source>
        <dbReference type="EMBL" id="KAF5837004.1"/>
    </source>
</evidence>
<dbReference type="InterPro" id="IPR029787">
    <property type="entry name" value="Nucleotide_cyclase"/>
</dbReference>
<comment type="caution">
    <text evidence="1">The sequence shown here is derived from an EMBL/GenBank/DDBJ whole genome shotgun (WGS) entry which is preliminary data.</text>
</comment>
<keyword evidence="2" id="KW-1185">Reference proteome</keyword>